<evidence type="ECO:0000313" key="2">
    <source>
        <dbReference type="Proteomes" id="UP001355298"/>
    </source>
</evidence>
<dbReference type="InterPro" id="IPR053158">
    <property type="entry name" value="CapK_Type1_Caps_Biosynth"/>
</dbReference>
<dbReference type="Proteomes" id="UP001355298">
    <property type="component" value="Unassembled WGS sequence"/>
</dbReference>
<dbReference type="Gene3D" id="3.40.50.12780">
    <property type="entry name" value="N-terminal domain of ligase-like"/>
    <property type="match status" value="1"/>
</dbReference>
<dbReference type="SUPFAM" id="SSF56801">
    <property type="entry name" value="Acetyl-CoA synthetase-like"/>
    <property type="match status" value="1"/>
</dbReference>
<protein>
    <submittedName>
        <fullName evidence="1">CoF synthetase</fullName>
    </submittedName>
</protein>
<dbReference type="PANTHER" id="PTHR36932:SF1">
    <property type="entry name" value="CAPSULAR POLYSACCHARIDE BIOSYNTHESIS PROTEIN"/>
    <property type="match status" value="1"/>
</dbReference>
<gene>
    <name evidence="1" type="ORF">VOP03_11680</name>
</gene>
<name>A0ABU6ISR0_9FLAO</name>
<dbReference type="RefSeq" id="WP_326278971.1">
    <property type="nucleotide sequence ID" value="NZ_JAYKYV010000009.1"/>
</dbReference>
<sequence length="435" mass="50217">MNILSSVRKNLFWTMDSIKGGAIKKHYREIGFVNQNETDKKAIEVHQKNLEKALVHAIATTPFYKALGISANLKEFPVVNKDMVRNAYEDFKSEMFKDKSNIPVFTGGSTGTPFKLFHNTDKRKRHSADNIYYAESGGYGLGNRLYLIRAWHKRNKNSLLFIQRNMKLYGIVNYTDKDMEKLLNDFRNDPSEKCVVCFASMCDILVNYLDSKNSGPLTDLRIKSIITDGDALSKSTKDKMQYYFNTSTVARYGNMECGIMGQQPYSGSYDYDLNWGSFHFELLDLKEDKPAKPRELGRIVVTDLFNYCMPLIRYDTGDLASTTETITSPSDFFRFNRIEGRKVDLIYDTSGRTISPYMVVQKLSEYRDLKQFQFVQKGEGEYIFRLNPWTVFSREHKLISDSKTYLGEDANITIEYVEEIPLLSSGKRKQVLNEM</sequence>
<proteinExistence type="predicted"/>
<dbReference type="InterPro" id="IPR042099">
    <property type="entry name" value="ANL_N_sf"/>
</dbReference>
<comment type="caution">
    <text evidence="1">The sequence shown here is derived from an EMBL/GenBank/DDBJ whole genome shotgun (WGS) entry which is preliminary data.</text>
</comment>
<keyword evidence="2" id="KW-1185">Reference proteome</keyword>
<organism evidence="1 2">
    <name type="scientific">Flagellimonas halotolerans</name>
    <dbReference type="NCBI Taxonomy" id="3112164"/>
    <lineage>
        <taxon>Bacteria</taxon>
        <taxon>Pseudomonadati</taxon>
        <taxon>Bacteroidota</taxon>
        <taxon>Flavobacteriia</taxon>
        <taxon>Flavobacteriales</taxon>
        <taxon>Flavobacteriaceae</taxon>
        <taxon>Flagellimonas</taxon>
    </lineage>
</organism>
<dbReference type="EMBL" id="JAYMGW010000009">
    <property type="protein sequence ID" value="MEC4266007.1"/>
    <property type="molecule type" value="Genomic_DNA"/>
</dbReference>
<dbReference type="PANTHER" id="PTHR36932">
    <property type="entry name" value="CAPSULAR POLYSACCHARIDE BIOSYNTHESIS PROTEIN"/>
    <property type="match status" value="1"/>
</dbReference>
<accession>A0ABU6ISR0</accession>
<evidence type="ECO:0000313" key="1">
    <source>
        <dbReference type="EMBL" id="MEC4266007.1"/>
    </source>
</evidence>
<reference evidence="1 2" key="1">
    <citation type="submission" date="2024-01" db="EMBL/GenBank/DDBJ databases">
        <title>The strains designed SYSU M86414 and SYSU M84420 isolated from the marine sediment in San Sha City (Hainan Province, China).</title>
        <authorList>
            <person name="Guo D."/>
        </authorList>
    </citation>
    <scope>NUCLEOTIDE SEQUENCE [LARGE SCALE GENOMIC DNA]</scope>
    <source>
        <strain evidence="1 2">SYSU M84420</strain>
    </source>
</reference>